<dbReference type="PANTHER" id="PTHR43540:SF6">
    <property type="entry name" value="ISOCHORISMATASE-LIKE DOMAIN-CONTAINING PROTEIN"/>
    <property type="match status" value="1"/>
</dbReference>
<dbReference type="AlphaFoldDB" id="A0A2N5XV67"/>
<keyword evidence="1" id="KW-0378">Hydrolase</keyword>
<dbReference type="Gene3D" id="3.40.50.850">
    <property type="entry name" value="Isochorismatase-like"/>
    <property type="match status" value="1"/>
</dbReference>
<accession>A0A2N5XV67</accession>
<feature type="domain" description="Isochorismatase-like" evidence="2">
    <location>
        <begin position="40"/>
        <end position="198"/>
    </location>
</feature>
<dbReference type="InterPro" id="IPR050272">
    <property type="entry name" value="Isochorismatase-like_hydrls"/>
</dbReference>
<keyword evidence="4" id="KW-1185">Reference proteome</keyword>
<comment type="caution">
    <text evidence="3">The sequence shown here is derived from an EMBL/GenBank/DDBJ whole genome shotgun (WGS) entry which is preliminary data.</text>
</comment>
<dbReference type="CDD" id="cd00431">
    <property type="entry name" value="cysteine_hydrolases"/>
    <property type="match status" value="1"/>
</dbReference>
<dbReference type="OrthoDB" id="9807387at2"/>
<proteinExistence type="predicted"/>
<dbReference type="Proteomes" id="UP000234881">
    <property type="component" value="Unassembled WGS sequence"/>
</dbReference>
<dbReference type="InterPro" id="IPR036380">
    <property type="entry name" value="Isochorismatase-like_sf"/>
</dbReference>
<evidence type="ECO:0000313" key="3">
    <source>
        <dbReference type="EMBL" id="PLW78401.1"/>
    </source>
</evidence>
<evidence type="ECO:0000259" key="2">
    <source>
        <dbReference type="Pfam" id="PF00857"/>
    </source>
</evidence>
<name>A0A2N5XV67_9HYPH</name>
<reference evidence="3 4" key="1">
    <citation type="submission" date="2018-01" db="EMBL/GenBank/DDBJ databases">
        <title>The draft genome sequence of Cohaesibacter sp. H1304.</title>
        <authorList>
            <person name="Wang N.-N."/>
            <person name="Du Z.-J."/>
        </authorList>
    </citation>
    <scope>NUCLEOTIDE SEQUENCE [LARGE SCALE GENOMIC DNA]</scope>
    <source>
        <strain evidence="3 4">H1304</strain>
    </source>
</reference>
<dbReference type="SUPFAM" id="SSF52499">
    <property type="entry name" value="Isochorismatase-like hydrolases"/>
    <property type="match status" value="1"/>
</dbReference>
<organism evidence="3 4">
    <name type="scientific">Cohaesibacter celericrescens</name>
    <dbReference type="NCBI Taxonomy" id="2067669"/>
    <lineage>
        <taxon>Bacteria</taxon>
        <taxon>Pseudomonadati</taxon>
        <taxon>Pseudomonadota</taxon>
        <taxon>Alphaproteobacteria</taxon>
        <taxon>Hyphomicrobiales</taxon>
        <taxon>Cohaesibacteraceae</taxon>
    </lineage>
</organism>
<gene>
    <name evidence="3" type="ORF">C0081_04720</name>
</gene>
<evidence type="ECO:0000313" key="4">
    <source>
        <dbReference type="Proteomes" id="UP000234881"/>
    </source>
</evidence>
<sequence>MNLILGFILACIVFVLANALYKLTNRPKIVPIQPEERPNAALLVIDMQEDFTRNAGEKGHDEQSLTASVKAINQLTEIAKGADIPIIEVSHAFIDPLEKIVIKLIAGGRGVEDSQGLVRDRDLIFKADHHIWKHEGDSFTSPMLSKILEEHNVGHLYLTGQEAAACVNATANGALKRNYNVTLLDDAILARDKSKWSGLREKLLLAGAKAANQLPV</sequence>
<dbReference type="GO" id="GO:0016787">
    <property type="term" value="F:hydrolase activity"/>
    <property type="evidence" value="ECO:0007669"/>
    <property type="project" value="UniProtKB-KW"/>
</dbReference>
<dbReference type="RefSeq" id="WP_101532652.1">
    <property type="nucleotide sequence ID" value="NZ_JBFHIU010000001.1"/>
</dbReference>
<dbReference type="EMBL" id="PKUQ01000008">
    <property type="protein sequence ID" value="PLW78401.1"/>
    <property type="molecule type" value="Genomic_DNA"/>
</dbReference>
<dbReference type="PANTHER" id="PTHR43540">
    <property type="entry name" value="PEROXYUREIDOACRYLATE/UREIDOACRYLATE AMIDOHYDROLASE-RELATED"/>
    <property type="match status" value="1"/>
</dbReference>
<dbReference type="InterPro" id="IPR000868">
    <property type="entry name" value="Isochorismatase-like_dom"/>
</dbReference>
<dbReference type="Pfam" id="PF00857">
    <property type="entry name" value="Isochorismatase"/>
    <property type="match status" value="1"/>
</dbReference>
<protein>
    <recommendedName>
        <fullName evidence="2">Isochorismatase-like domain-containing protein</fullName>
    </recommendedName>
</protein>
<evidence type="ECO:0000256" key="1">
    <source>
        <dbReference type="ARBA" id="ARBA00022801"/>
    </source>
</evidence>